<dbReference type="AlphaFoldDB" id="A0A1Z4LRV8"/>
<sequence>MNLTDKTLLITGIGGFIGLRTTEIAIAKGLKVRGLEKDAELAKKAQKLGAEVIIGSVTDISISQKACEDVDIVLHTEEIAKEGGSIKEFSQVNIDGAINIGKAARNAGIKTFVHLSTGSVYGFDYPNSVNEKEQLIKEKNPYCQTKIEAEKALQQLNSSRDFGIIIIRAGDVYGPGSIPWTVRPISFMQQKLFAYTNEGKVINHLYVDNLVDAIFLAIEKEQHGEVFNITDGQETSPQEFFTRLAEAAGCPPPSSLGKEEIRVFLKLRCQGQKLLRKKPDIYPEAVDFMSRPYAFSIEKARRFLNYQPAISLEEGMNFIKEWLKNQE</sequence>
<organism evidence="3 4">
    <name type="scientific">Calothrix parasitica NIES-267</name>
    <dbReference type="NCBI Taxonomy" id="1973488"/>
    <lineage>
        <taxon>Bacteria</taxon>
        <taxon>Bacillati</taxon>
        <taxon>Cyanobacteriota</taxon>
        <taxon>Cyanophyceae</taxon>
        <taxon>Nostocales</taxon>
        <taxon>Calotrichaceae</taxon>
        <taxon>Calothrix</taxon>
    </lineage>
</organism>
<evidence type="ECO:0000313" key="4">
    <source>
        <dbReference type="Proteomes" id="UP000218418"/>
    </source>
</evidence>
<proteinExistence type="inferred from homology"/>
<dbReference type="Pfam" id="PF01370">
    <property type="entry name" value="Epimerase"/>
    <property type="match status" value="1"/>
</dbReference>
<feature type="domain" description="NAD-dependent epimerase/dehydratase" evidence="2">
    <location>
        <begin position="9"/>
        <end position="229"/>
    </location>
</feature>
<evidence type="ECO:0000256" key="1">
    <source>
        <dbReference type="ARBA" id="ARBA00007637"/>
    </source>
</evidence>
<dbReference type="EMBL" id="AP018227">
    <property type="protein sequence ID" value="BAY83980.1"/>
    <property type="molecule type" value="Genomic_DNA"/>
</dbReference>
<name>A0A1Z4LRV8_9CYAN</name>
<reference evidence="3 4" key="1">
    <citation type="submission" date="2017-06" db="EMBL/GenBank/DDBJ databases">
        <title>Genome sequencing of cyanobaciteial culture collection at National Institute for Environmental Studies (NIES).</title>
        <authorList>
            <person name="Hirose Y."/>
            <person name="Shimura Y."/>
            <person name="Fujisawa T."/>
            <person name="Nakamura Y."/>
            <person name="Kawachi M."/>
        </authorList>
    </citation>
    <scope>NUCLEOTIDE SEQUENCE [LARGE SCALE GENOMIC DNA]</scope>
    <source>
        <strain evidence="3 4">NIES-267</strain>
    </source>
</reference>
<comment type="similarity">
    <text evidence="1">Belongs to the NAD(P)-dependent epimerase/dehydratase family.</text>
</comment>
<dbReference type="PANTHER" id="PTHR43000">
    <property type="entry name" value="DTDP-D-GLUCOSE 4,6-DEHYDRATASE-RELATED"/>
    <property type="match status" value="1"/>
</dbReference>
<dbReference type="InterPro" id="IPR036291">
    <property type="entry name" value="NAD(P)-bd_dom_sf"/>
</dbReference>
<evidence type="ECO:0000259" key="2">
    <source>
        <dbReference type="Pfam" id="PF01370"/>
    </source>
</evidence>
<dbReference type="Gene3D" id="3.40.50.720">
    <property type="entry name" value="NAD(P)-binding Rossmann-like Domain"/>
    <property type="match status" value="1"/>
</dbReference>
<keyword evidence="4" id="KW-1185">Reference proteome</keyword>
<dbReference type="SUPFAM" id="SSF51735">
    <property type="entry name" value="NAD(P)-binding Rossmann-fold domains"/>
    <property type="match status" value="1"/>
</dbReference>
<dbReference type="OrthoDB" id="9774199at2"/>
<protein>
    <submittedName>
        <fullName evidence="3">NAD-dependent epimerase/dehydratase</fullName>
    </submittedName>
</protein>
<dbReference type="InterPro" id="IPR001509">
    <property type="entry name" value="Epimerase_deHydtase"/>
</dbReference>
<accession>A0A1Z4LRV8</accession>
<evidence type="ECO:0000313" key="3">
    <source>
        <dbReference type="EMBL" id="BAY83980.1"/>
    </source>
</evidence>
<dbReference type="Proteomes" id="UP000218418">
    <property type="component" value="Chromosome"/>
</dbReference>
<gene>
    <name evidence="3" type="ORF">NIES267_34740</name>
</gene>